<dbReference type="Pfam" id="PF04909">
    <property type="entry name" value="Amidohydro_2"/>
    <property type="match status" value="1"/>
</dbReference>
<evidence type="ECO:0000256" key="3">
    <source>
        <dbReference type="RuleBase" id="RU000384"/>
    </source>
</evidence>
<evidence type="ECO:0000313" key="6">
    <source>
        <dbReference type="Proteomes" id="UP000722485"/>
    </source>
</evidence>
<dbReference type="PANTHER" id="PTHR43383:SF2">
    <property type="entry name" value="AMIDOHYDROLASE 2 FAMILY PROTEIN"/>
    <property type="match status" value="1"/>
</dbReference>
<sequence length="863" mass="96275">MTLIKVETEEALRRTIYTTPIIDNHAHPLLNSGSITKYPLLSISTEAHGDAINATQTSLAHLRAVKQLSAILGCEATWEAVSAAVGAKRAGNYEAWVRRCLSGIETVLVDDGFSNSAEVEPYNHFDRFARSPSKRIVRIEHVAAEIIDQIWTKFKSADDAFGAVTESFQEAILQSIDDPEVVGFKSVICYRTGLAIPKKMDVEAATGAFRRIFEQRESGLIKKFTRVDHAGLNEYLVHHLAKLIRDSPDPHKKPIQFHTGLGDNEITLTKSSPAHLQDFIREYSTVPIVLLHASYPYMREAGYLATVYANVYADIGEVFPAVSRDGQEAVIRQILELCPYSKILWSTDGHWFPETYLLAVEQVREVLHTILSDYVHKEDLTWAQAAHLVEDIFFNNSNKLYKLGLDLRPLIPEAEADIVTSGNGNIQLLTKFLRGKEEPRFLRVYWNDMTAMPRVRAIPIRQVWSMLRSGEEFSFGVTTASLGLLQNDTLAAGVSPSGEYKLHPDLGTLRPGPRKGHITVRGDFKEMDGSAVSLCPRSLLKRTLDKAAHHGLAFVLGFEIELVFMRRVQDQRKYESLDGDGHAWSVGRAMEHEGAASILEEAIEQLDAAGVYIDMVHPESANGQYEVILPKAPALEAVDTLLYTRDIISSCATAKGFRMTLHPKPFAMACGTAAHVHMSISTPNGSDRNVYEPFYAGILKHLRAVVAFTYSSSASYERVQDGCWAGGTWVTWGTQNRETPLRKIEGSHWELKCMDGMANAYLALSAVLLAGIEGVARQDKLAWADCKDDPATLSAEERDRLNVQARLPRSISEALEALQEDKQMCGLLGRDLVERYVAVKSAETGILETMEDEERRQWVMERY</sequence>
<comment type="caution">
    <text evidence="5">The sequence shown here is derived from an EMBL/GenBank/DDBJ whole genome shotgun (WGS) entry which is preliminary data.</text>
</comment>
<dbReference type="InterPro" id="IPR036651">
    <property type="entry name" value="Gln_synt_N_sf"/>
</dbReference>
<dbReference type="OrthoDB" id="3364440at2759"/>
<dbReference type="PANTHER" id="PTHR43383">
    <property type="entry name" value="NODULIN 6"/>
    <property type="match status" value="1"/>
</dbReference>
<feature type="domain" description="GS catalytic" evidence="4">
    <location>
        <begin position="536"/>
        <end position="863"/>
    </location>
</feature>
<dbReference type="InterPro" id="IPR014746">
    <property type="entry name" value="Gln_synth/guanido_kin_cat_dom"/>
</dbReference>
<dbReference type="SMART" id="SM01230">
    <property type="entry name" value="Gln-synt_C"/>
    <property type="match status" value="1"/>
</dbReference>
<evidence type="ECO:0000313" key="5">
    <source>
        <dbReference type="EMBL" id="KAF7549851.1"/>
    </source>
</evidence>
<dbReference type="SUPFAM" id="SSF55931">
    <property type="entry name" value="Glutamine synthetase/guanido kinase"/>
    <property type="match status" value="1"/>
</dbReference>
<dbReference type="Pfam" id="PF00120">
    <property type="entry name" value="Gln-synt_C"/>
    <property type="match status" value="1"/>
</dbReference>
<dbReference type="Gene3D" id="3.20.20.140">
    <property type="entry name" value="Metal-dependent hydrolases"/>
    <property type="match status" value="1"/>
</dbReference>
<dbReference type="GO" id="GO:0016787">
    <property type="term" value="F:hydrolase activity"/>
    <property type="evidence" value="ECO:0007669"/>
    <property type="project" value="InterPro"/>
</dbReference>
<evidence type="ECO:0000259" key="4">
    <source>
        <dbReference type="PROSITE" id="PS51987"/>
    </source>
</evidence>
<dbReference type="InterPro" id="IPR006680">
    <property type="entry name" value="Amidohydro-rel"/>
</dbReference>
<dbReference type="GO" id="GO:0004356">
    <property type="term" value="F:glutamine synthetase activity"/>
    <property type="evidence" value="ECO:0007669"/>
    <property type="project" value="InterPro"/>
</dbReference>
<keyword evidence="6" id="KW-1185">Reference proteome</keyword>
<dbReference type="EMBL" id="JAANBB010000112">
    <property type="protein sequence ID" value="KAF7549851.1"/>
    <property type="molecule type" value="Genomic_DNA"/>
</dbReference>
<comment type="similarity">
    <text evidence="2 3">Belongs to the glutamine synthetase family.</text>
</comment>
<gene>
    <name evidence="5" type="ORF">G7Z17_g6110</name>
</gene>
<name>A0A9P5LH58_9HYPO</name>
<dbReference type="GO" id="GO:0006542">
    <property type="term" value="P:glutamine biosynthetic process"/>
    <property type="evidence" value="ECO:0007669"/>
    <property type="project" value="InterPro"/>
</dbReference>
<accession>A0A9P5LH58</accession>
<evidence type="ECO:0000256" key="2">
    <source>
        <dbReference type="PROSITE-ProRule" id="PRU01331"/>
    </source>
</evidence>
<dbReference type="InterPro" id="IPR032466">
    <property type="entry name" value="Metal_Hydrolase"/>
</dbReference>
<dbReference type="AlphaFoldDB" id="A0A9P5LH58"/>
<dbReference type="InterPro" id="IPR008146">
    <property type="entry name" value="Gln_synth_cat_dom"/>
</dbReference>
<protein>
    <recommendedName>
        <fullName evidence="1">Glutamine synthetase</fullName>
    </recommendedName>
</protein>
<dbReference type="Gene3D" id="3.30.590.10">
    <property type="entry name" value="Glutamine synthetase/guanido kinase, catalytic domain"/>
    <property type="match status" value="1"/>
</dbReference>
<dbReference type="SUPFAM" id="SSF51556">
    <property type="entry name" value="Metallo-dependent hydrolases"/>
    <property type="match status" value="1"/>
</dbReference>
<dbReference type="Gene3D" id="3.10.20.70">
    <property type="entry name" value="Glutamine synthetase, N-terminal domain"/>
    <property type="match status" value="1"/>
</dbReference>
<evidence type="ECO:0000256" key="1">
    <source>
        <dbReference type="ARBA" id="ARBA00021364"/>
    </source>
</evidence>
<organism evidence="5 6">
    <name type="scientific">Cylindrodendrum hubeiense</name>
    <dbReference type="NCBI Taxonomy" id="595255"/>
    <lineage>
        <taxon>Eukaryota</taxon>
        <taxon>Fungi</taxon>
        <taxon>Dikarya</taxon>
        <taxon>Ascomycota</taxon>
        <taxon>Pezizomycotina</taxon>
        <taxon>Sordariomycetes</taxon>
        <taxon>Hypocreomycetidae</taxon>
        <taxon>Hypocreales</taxon>
        <taxon>Nectriaceae</taxon>
        <taxon>Cylindrodendrum</taxon>
    </lineage>
</organism>
<proteinExistence type="inferred from homology"/>
<reference evidence="5" key="1">
    <citation type="submission" date="2020-03" db="EMBL/GenBank/DDBJ databases">
        <title>Draft Genome Sequence of Cylindrodendrum hubeiense.</title>
        <authorList>
            <person name="Buettner E."/>
            <person name="Kellner H."/>
        </authorList>
    </citation>
    <scope>NUCLEOTIDE SEQUENCE</scope>
    <source>
        <strain evidence="5">IHI 201604</strain>
    </source>
</reference>
<dbReference type="PROSITE" id="PS51987">
    <property type="entry name" value="GS_CATALYTIC"/>
    <property type="match status" value="1"/>
</dbReference>
<dbReference type="Proteomes" id="UP000722485">
    <property type="component" value="Unassembled WGS sequence"/>
</dbReference>